<dbReference type="GO" id="GO:0045861">
    <property type="term" value="P:negative regulation of proteolysis"/>
    <property type="evidence" value="ECO:0007669"/>
    <property type="project" value="UniProtKB-ARBA"/>
</dbReference>
<feature type="domain" description="Serpin" evidence="7">
    <location>
        <begin position="62"/>
        <end position="620"/>
    </location>
</feature>
<reference evidence="9" key="1">
    <citation type="submission" date="2025-08" db="UniProtKB">
        <authorList>
            <consortium name="RefSeq"/>
        </authorList>
    </citation>
    <scope>IDENTIFICATION</scope>
    <source>
        <tissue evidence="9">Thorax and Abdomen</tissue>
    </source>
</reference>
<keyword evidence="3" id="KW-0722">Serine protease inhibitor</keyword>
<dbReference type="CDD" id="cd00172">
    <property type="entry name" value="serpin"/>
    <property type="match status" value="1"/>
</dbReference>
<dbReference type="InterPro" id="IPR042178">
    <property type="entry name" value="Serpin_sf_1"/>
</dbReference>
<feature type="chain" id="PRO_5045113907" evidence="6">
    <location>
        <begin position="19"/>
        <end position="622"/>
    </location>
</feature>
<dbReference type="PANTHER" id="PTHR11461:SF211">
    <property type="entry name" value="GH10112P-RELATED"/>
    <property type="match status" value="1"/>
</dbReference>
<keyword evidence="8" id="KW-1185">Reference proteome</keyword>
<dbReference type="GeneID" id="107222943"/>
<dbReference type="PANTHER" id="PTHR11461">
    <property type="entry name" value="SERINE PROTEASE INHIBITOR, SERPIN"/>
    <property type="match status" value="1"/>
</dbReference>
<dbReference type="InterPro" id="IPR023795">
    <property type="entry name" value="Serpin_CS"/>
</dbReference>
<dbReference type="Gene3D" id="3.30.497.10">
    <property type="entry name" value="Antithrombin, subunit I, domain 2"/>
    <property type="match status" value="3"/>
</dbReference>
<dbReference type="InterPro" id="IPR000215">
    <property type="entry name" value="Serpin_fam"/>
</dbReference>
<dbReference type="SMART" id="SM00093">
    <property type="entry name" value="SERPIN"/>
    <property type="match status" value="1"/>
</dbReference>
<dbReference type="InParanoid" id="A0A6J0BT40"/>
<accession>A0A6J0BT40</accession>
<evidence type="ECO:0000256" key="3">
    <source>
        <dbReference type="ARBA" id="ARBA00022900"/>
    </source>
</evidence>
<evidence type="ECO:0000313" key="8">
    <source>
        <dbReference type="Proteomes" id="UP000829291"/>
    </source>
</evidence>
<evidence type="ECO:0000313" key="9">
    <source>
        <dbReference type="RefSeq" id="XP_015517976.2"/>
    </source>
</evidence>
<dbReference type="PROSITE" id="PS00284">
    <property type="entry name" value="SERPIN"/>
    <property type="match status" value="1"/>
</dbReference>
<evidence type="ECO:0000256" key="4">
    <source>
        <dbReference type="RuleBase" id="RU000411"/>
    </source>
</evidence>
<dbReference type="Proteomes" id="UP000829291">
    <property type="component" value="Chromosome 4"/>
</dbReference>
<dbReference type="GO" id="GO:0004867">
    <property type="term" value="F:serine-type endopeptidase inhibitor activity"/>
    <property type="evidence" value="ECO:0007669"/>
    <property type="project" value="UniProtKB-KW"/>
</dbReference>
<dbReference type="Pfam" id="PF00079">
    <property type="entry name" value="Serpin"/>
    <property type="match status" value="3"/>
</dbReference>
<evidence type="ECO:0000259" key="7">
    <source>
        <dbReference type="SMART" id="SM00093"/>
    </source>
</evidence>
<organism evidence="9">
    <name type="scientific">Neodiprion lecontei</name>
    <name type="common">Redheaded pine sawfly</name>
    <dbReference type="NCBI Taxonomy" id="441921"/>
    <lineage>
        <taxon>Eukaryota</taxon>
        <taxon>Metazoa</taxon>
        <taxon>Ecdysozoa</taxon>
        <taxon>Arthropoda</taxon>
        <taxon>Hexapoda</taxon>
        <taxon>Insecta</taxon>
        <taxon>Pterygota</taxon>
        <taxon>Neoptera</taxon>
        <taxon>Endopterygota</taxon>
        <taxon>Hymenoptera</taxon>
        <taxon>Tenthredinoidea</taxon>
        <taxon>Diprionidae</taxon>
        <taxon>Diprioninae</taxon>
        <taxon>Neodiprion</taxon>
    </lineage>
</organism>
<dbReference type="OrthoDB" id="9518664at2759"/>
<evidence type="ECO:0000256" key="2">
    <source>
        <dbReference type="ARBA" id="ARBA00022690"/>
    </source>
</evidence>
<feature type="signal peptide" evidence="6">
    <location>
        <begin position="1"/>
        <end position="18"/>
    </location>
</feature>
<name>A0A6J0BT40_NEOLC</name>
<evidence type="ECO:0000256" key="5">
    <source>
        <dbReference type="SAM" id="MobiDB-lite"/>
    </source>
</evidence>
<dbReference type="InterPro" id="IPR023796">
    <property type="entry name" value="Serpin_dom"/>
</dbReference>
<dbReference type="SUPFAM" id="SSF56574">
    <property type="entry name" value="Serpins"/>
    <property type="match status" value="2"/>
</dbReference>
<evidence type="ECO:0000256" key="6">
    <source>
        <dbReference type="SAM" id="SignalP"/>
    </source>
</evidence>
<dbReference type="RefSeq" id="XP_015517976.2">
    <property type="nucleotide sequence ID" value="XM_015662490.2"/>
</dbReference>
<sequence length="622" mass="67575">MILATSLVAVALATTISAENIVFDKPKFPAVDPYELPSVFRTRVADLQKYPLAVEAALSVALKLQAIEDRSGKQKNFLVSPLTVAAALGQLMLGARGDMKNQIGILLTLHDSTQNSITNTSEAAVEQRIANSSATSVEQRVGNPGDPSLVKGSGNVVSRFRNTVSAQDAWSYEPHRIKMHQFATRTQDGSPGLELHRQLGSLINELSTPLPPPGVVHSLANRSYLHTSSAFFVDKNMNLNDVFVRAVVDFYQSRVMPLDFRNNSVEAQNEVNRWGSMQTGGLIDRFLAFPPPPDTAVIQAVTVHFRGAWQTPFIPGGTISGLFKTSENTTVSVNMMRGTLEEATYAEDNNLGLRMLVMPYSNYECAMYVILPTETNPLKYNVGHLVTQLTSKNLVDLAAMGKKRTVNVMFPKLSLTASLNLASALEEHAAFLNKEKAEAEAANGANETLEPVVSNLNLTSPTPNQITTSEVNVKSRINKNASVNQKPDDVQRVIPLNASQPASRSESTPVLEGGKSTEEIRITSRIGEALSDPSESKEPLPKAPLILAGAAKDSKFRISDIIQQIALEVNEAGTEAAAIVGTTINYSGGVKNFKVNRPFLFFIRHEETHALLFWGTIVDPTA</sequence>
<gene>
    <name evidence="9" type="primary">LOC107222943</name>
</gene>
<dbReference type="AlphaFoldDB" id="A0A6J0BT40"/>
<evidence type="ECO:0000256" key="1">
    <source>
        <dbReference type="ARBA" id="ARBA00009500"/>
    </source>
</evidence>
<feature type="compositionally biased region" description="Polar residues" evidence="5">
    <location>
        <begin position="498"/>
        <end position="508"/>
    </location>
</feature>
<comment type="similarity">
    <text evidence="1 4">Belongs to the serpin family.</text>
</comment>
<dbReference type="Gene3D" id="2.30.39.10">
    <property type="entry name" value="Alpha-1-antitrypsin, domain 1"/>
    <property type="match status" value="2"/>
</dbReference>
<feature type="region of interest" description="Disordered" evidence="5">
    <location>
        <begin position="498"/>
        <end position="517"/>
    </location>
</feature>
<dbReference type="InterPro" id="IPR042185">
    <property type="entry name" value="Serpin_sf_2"/>
</dbReference>
<dbReference type="KEGG" id="nlo:107222943"/>
<dbReference type="InterPro" id="IPR036186">
    <property type="entry name" value="Serpin_sf"/>
</dbReference>
<keyword evidence="6" id="KW-0732">Signal</keyword>
<protein>
    <submittedName>
        <fullName evidence="9">Serpin B12</fullName>
    </submittedName>
</protein>
<dbReference type="GO" id="GO:0005615">
    <property type="term" value="C:extracellular space"/>
    <property type="evidence" value="ECO:0007669"/>
    <property type="project" value="InterPro"/>
</dbReference>
<proteinExistence type="inferred from homology"/>
<keyword evidence="2" id="KW-0646">Protease inhibitor</keyword>